<name>A0A0F9CPZ7_9ZZZZ</name>
<dbReference type="EMBL" id="LAZR01045513">
    <property type="protein sequence ID" value="KKK98696.1"/>
    <property type="molecule type" value="Genomic_DNA"/>
</dbReference>
<accession>A0A0F9CPZ7</accession>
<proteinExistence type="predicted"/>
<evidence type="ECO:0000313" key="1">
    <source>
        <dbReference type="EMBL" id="KKK98696.1"/>
    </source>
</evidence>
<reference evidence="1" key="1">
    <citation type="journal article" date="2015" name="Nature">
        <title>Complex archaea that bridge the gap between prokaryotes and eukaryotes.</title>
        <authorList>
            <person name="Spang A."/>
            <person name="Saw J.H."/>
            <person name="Jorgensen S.L."/>
            <person name="Zaremba-Niedzwiedzka K."/>
            <person name="Martijn J."/>
            <person name="Lind A.E."/>
            <person name="van Eijk R."/>
            <person name="Schleper C."/>
            <person name="Guy L."/>
            <person name="Ettema T.J."/>
        </authorList>
    </citation>
    <scope>NUCLEOTIDE SEQUENCE</scope>
</reference>
<dbReference type="AlphaFoldDB" id="A0A0F9CPZ7"/>
<gene>
    <name evidence="1" type="ORF">LCGC14_2640180</name>
</gene>
<feature type="non-terminal residue" evidence="1">
    <location>
        <position position="155"/>
    </location>
</feature>
<comment type="caution">
    <text evidence="1">The sequence shown here is derived from an EMBL/GenBank/DDBJ whole genome shotgun (WGS) entry which is preliminary data.</text>
</comment>
<organism evidence="1">
    <name type="scientific">marine sediment metagenome</name>
    <dbReference type="NCBI Taxonomy" id="412755"/>
    <lineage>
        <taxon>unclassified sequences</taxon>
        <taxon>metagenomes</taxon>
        <taxon>ecological metagenomes</taxon>
    </lineage>
</organism>
<protein>
    <submittedName>
        <fullName evidence="1">Uncharacterized protein</fullName>
    </submittedName>
</protein>
<sequence length="155" mass="15806">MPDRVTVHGTLIGRYVFQVGDTIPSQVQTIFVDMFNAAGVTVHSGLSGIGGGEDDHPEYLLANGTRALSGAWAAGAFSITADNVTLKDGSIELHHGTDTISGDEITAPTGGYIIAAAQAGVTDDLDGIGGGAYGRIIVVRADAGDTITVRHNDAG</sequence>